<comment type="caution">
    <text evidence="1">The sequence shown here is derived from an EMBL/GenBank/DDBJ whole genome shotgun (WGS) entry which is preliminary data.</text>
</comment>
<gene>
    <name evidence="1" type="ORF">P3T76_012773</name>
</gene>
<dbReference type="EMBL" id="JASMQC010000032">
    <property type="protein sequence ID" value="KAK1931841.1"/>
    <property type="molecule type" value="Genomic_DNA"/>
</dbReference>
<protein>
    <submittedName>
        <fullName evidence="1">Uncharacterized protein</fullName>
    </submittedName>
</protein>
<sequence length="63" mass="6967">MPLISGHQFKNLISTLVVHVHAHFDVVLTELYARLVPLTLQDEKFATTGMGTNAAISRVFMDA</sequence>
<dbReference type="Proteomes" id="UP001259832">
    <property type="component" value="Unassembled WGS sequence"/>
</dbReference>
<name>A0AAD9G4V9_9STRA</name>
<keyword evidence="2" id="KW-1185">Reference proteome</keyword>
<evidence type="ECO:0000313" key="1">
    <source>
        <dbReference type="EMBL" id="KAK1931841.1"/>
    </source>
</evidence>
<dbReference type="AlphaFoldDB" id="A0AAD9G4V9"/>
<organism evidence="1 2">
    <name type="scientific">Phytophthora citrophthora</name>
    <dbReference type="NCBI Taxonomy" id="4793"/>
    <lineage>
        <taxon>Eukaryota</taxon>
        <taxon>Sar</taxon>
        <taxon>Stramenopiles</taxon>
        <taxon>Oomycota</taxon>
        <taxon>Peronosporomycetes</taxon>
        <taxon>Peronosporales</taxon>
        <taxon>Peronosporaceae</taxon>
        <taxon>Phytophthora</taxon>
    </lineage>
</organism>
<evidence type="ECO:0000313" key="2">
    <source>
        <dbReference type="Proteomes" id="UP001259832"/>
    </source>
</evidence>
<accession>A0AAD9G4V9</accession>
<reference evidence="1" key="1">
    <citation type="submission" date="2023-08" db="EMBL/GenBank/DDBJ databases">
        <title>Reference Genome Resource for the Citrus Pathogen Phytophthora citrophthora.</title>
        <authorList>
            <person name="Moller H."/>
            <person name="Coetzee B."/>
            <person name="Rose L.J."/>
            <person name="Van Niekerk J.M."/>
        </authorList>
    </citation>
    <scope>NUCLEOTIDE SEQUENCE</scope>
    <source>
        <strain evidence="1">STE-U-9442</strain>
    </source>
</reference>
<proteinExistence type="predicted"/>